<dbReference type="PANTHER" id="PTHR14819">
    <property type="entry name" value="GTP-BINDING"/>
    <property type="match status" value="1"/>
</dbReference>
<feature type="non-terminal residue" evidence="2">
    <location>
        <position position="569"/>
    </location>
</feature>
<keyword evidence="1" id="KW-0175">Coiled coil</keyword>
<protein>
    <recommendedName>
        <fullName evidence="4">VLIG-type G domain-containing protein</fullName>
    </recommendedName>
</protein>
<dbReference type="AlphaFoldDB" id="A0AAV2RM07"/>
<dbReference type="PANTHER" id="PTHR14819:SF25">
    <property type="entry name" value="CHROMOSOME UNDETERMINED SCAFFOLD_52, WHOLE GENOME SHOTGUN SEQUENCE"/>
    <property type="match status" value="1"/>
</dbReference>
<name>A0AAV2RM07_MEGNR</name>
<dbReference type="Proteomes" id="UP001497623">
    <property type="component" value="Unassembled WGS sequence"/>
</dbReference>
<comment type="caution">
    <text evidence="2">The sequence shown here is derived from an EMBL/GenBank/DDBJ whole genome shotgun (WGS) entry which is preliminary data.</text>
</comment>
<proteinExistence type="predicted"/>
<keyword evidence="3" id="KW-1185">Reference proteome</keyword>
<evidence type="ECO:0008006" key="4">
    <source>
        <dbReference type="Google" id="ProtNLM"/>
    </source>
</evidence>
<evidence type="ECO:0000256" key="1">
    <source>
        <dbReference type="SAM" id="Coils"/>
    </source>
</evidence>
<dbReference type="EMBL" id="CAXKWB010025018">
    <property type="protein sequence ID" value="CAL4127175.1"/>
    <property type="molecule type" value="Genomic_DNA"/>
</dbReference>
<accession>A0AAV2RM07</accession>
<evidence type="ECO:0000313" key="3">
    <source>
        <dbReference type="Proteomes" id="UP001497623"/>
    </source>
</evidence>
<evidence type="ECO:0000313" key="2">
    <source>
        <dbReference type="EMBL" id="CAL4127175.1"/>
    </source>
</evidence>
<reference evidence="2 3" key="1">
    <citation type="submission" date="2024-05" db="EMBL/GenBank/DDBJ databases">
        <authorList>
            <person name="Wallberg A."/>
        </authorList>
    </citation>
    <scope>NUCLEOTIDE SEQUENCE [LARGE SCALE GENOMIC DNA]</scope>
</reference>
<organism evidence="2 3">
    <name type="scientific">Meganyctiphanes norvegica</name>
    <name type="common">Northern krill</name>
    <name type="synonym">Thysanopoda norvegica</name>
    <dbReference type="NCBI Taxonomy" id="48144"/>
    <lineage>
        <taxon>Eukaryota</taxon>
        <taxon>Metazoa</taxon>
        <taxon>Ecdysozoa</taxon>
        <taxon>Arthropoda</taxon>
        <taxon>Crustacea</taxon>
        <taxon>Multicrustacea</taxon>
        <taxon>Malacostraca</taxon>
        <taxon>Eumalacostraca</taxon>
        <taxon>Eucarida</taxon>
        <taxon>Euphausiacea</taxon>
        <taxon>Euphausiidae</taxon>
        <taxon>Meganyctiphanes</taxon>
    </lineage>
</organism>
<dbReference type="InterPro" id="IPR052986">
    <property type="entry name" value="VLIG_GTPase"/>
</dbReference>
<gene>
    <name evidence="2" type="ORF">MNOR_LOCUS25803</name>
</gene>
<sequence>MTDKAMNDLFEEQWNEWIETLSFPTIENQKNIKDDISDILMKIFTMNGKECQKTIDSLNKEVSIIDLTTIPTPDDSDYQIQYSLVTLGLNVAAHSLGFTHGRSVEKIKCYTLDIMKKAVKYLNEIKEKLCQDYDKDFILHICKLVEDEFKIFNGGKKTIKLNKSYQIKVTIQTLTYAIPFFEKLHSQYIKKNDPKNILIDNYKSQVRNIFMGTYTQCKNETAANMLGDTLSNAILSSLKRDLTQTIADSFSLHNKFPSKLSLYAKVMEDLFEKKDFGMYIRFINDTNTAMESWIEMYVLDYCMETEERGKNRLEKQANEILEAKVEALTKCVNKMSKTTKNISFQVWLQNFFKCAQEIVPFSETVFNIFYMKEVEVTNFIEFEKKLIENLEKVKKNLASIFRTGNLEALNSLDEKPHISIAKNILGCTKRCPLCYVICIKASDHPGEHSAPYHYPLGVAGVHDEKTKELVLETCNVLSVGELNFRNYDTHHKWHKYKDYRSVVEYYKSWNIVPVSSLQASLYWKWVFSQFSKEFAKYHVSSCSKIPLQWKIIMEEDVKNSIKIMFKDTS</sequence>
<feature type="coiled-coil region" evidence="1">
    <location>
        <begin position="303"/>
        <end position="330"/>
    </location>
</feature>